<keyword evidence="3" id="KW-1185">Reference proteome</keyword>
<feature type="compositionally biased region" description="Basic and acidic residues" evidence="1">
    <location>
        <begin position="197"/>
        <end position="208"/>
    </location>
</feature>
<proteinExistence type="predicted"/>
<feature type="compositionally biased region" description="Polar residues" evidence="1">
    <location>
        <begin position="1"/>
        <end position="13"/>
    </location>
</feature>
<feature type="compositionally biased region" description="Pro residues" evidence="1">
    <location>
        <begin position="122"/>
        <end position="151"/>
    </location>
</feature>
<sequence length="462" mass="48616">MATSSLHPHSTNPFRDPNRSPAVTPQPTGSSGVSLNPFLSPAERLSPQASDTSQYLTPDSTGALNANSALAGPSTLAPIETQNTGLNVSPAPADHRGQSPPAKAAPSSTSLIDMSSPTQPTYEPPPGPPPPPPPRAPSPPIVVSEPPPPYTPAADVRHGEIPLETGPRRAYAPEWHPDGQTWRNEHIAPSPSSTAHETPRREWQRDELASPLAGSSARPNFVVSQPTGASSWSAYPGANRPPPPAHPSLGVSSLGRSNTTVGTTRVPPGPPTTEPTPGRALLYQGKVLAYPAGYECNKCHLTGYRAYDPSNPCRECWSLFGQPYEGILTYAPWDSPESVTSDEQNLQRPLPGSVSRPRPNVPSASSRPISHPSPSSSYAGLGQPHGSLPPAGWSTPSRSSLRPAASISFSGRPPPGAVVVRPGDPRIGGRICWKCSGDGWQYKTMGLETKTCSACNGLGRLF</sequence>
<dbReference type="EMBL" id="SSOP01000096">
    <property type="protein sequence ID" value="KAB5591640.1"/>
    <property type="molecule type" value="Genomic_DNA"/>
</dbReference>
<organism evidence="2 3">
    <name type="scientific">Ceratobasidium theobromae</name>
    <dbReference type="NCBI Taxonomy" id="1582974"/>
    <lineage>
        <taxon>Eukaryota</taxon>
        <taxon>Fungi</taxon>
        <taxon>Dikarya</taxon>
        <taxon>Basidiomycota</taxon>
        <taxon>Agaricomycotina</taxon>
        <taxon>Agaricomycetes</taxon>
        <taxon>Cantharellales</taxon>
        <taxon>Ceratobasidiaceae</taxon>
        <taxon>Ceratobasidium</taxon>
    </lineage>
</organism>
<feature type="compositionally biased region" description="Low complexity" evidence="1">
    <location>
        <begin position="362"/>
        <end position="377"/>
    </location>
</feature>
<feature type="region of interest" description="Disordered" evidence="1">
    <location>
        <begin position="1"/>
        <end position="278"/>
    </location>
</feature>
<feature type="compositionally biased region" description="Polar residues" evidence="1">
    <location>
        <begin position="47"/>
        <end position="68"/>
    </location>
</feature>
<feature type="compositionally biased region" description="Polar residues" evidence="1">
    <location>
        <begin position="337"/>
        <end position="347"/>
    </location>
</feature>
<evidence type="ECO:0000313" key="3">
    <source>
        <dbReference type="Proteomes" id="UP000383932"/>
    </source>
</evidence>
<reference evidence="2 3" key="1">
    <citation type="journal article" date="2019" name="Fungal Biol. Biotechnol.">
        <title>Draft genome sequence of fastidious pathogen Ceratobasidium theobromae, which causes vascular-streak dieback in Theobroma cacao.</title>
        <authorList>
            <person name="Ali S.S."/>
            <person name="Asman A."/>
            <person name="Shao J."/>
            <person name="Firmansyah A.P."/>
            <person name="Susilo A.W."/>
            <person name="Rosmana A."/>
            <person name="McMahon P."/>
            <person name="Junaid M."/>
            <person name="Guest D."/>
            <person name="Kheng T.Y."/>
            <person name="Meinhardt L.W."/>
            <person name="Bailey B.A."/>
        </authorList>
    </citation>
    <scope>NUCLEOTIDE SEQUENCE [LARGE SCALE GENOMIC DNA]</scope>
    <source>
        <strain evidence="2 3">CT2</strain>
    </source>
</reference>
<dbReference type="AlphaFoldDB" id="A0A5N5QIS4"/>
<dbReference type="OrthoDB" id="2405700at2759"/>
<comment type="caution">
    <text evidence="2">The sequence shown here is derived from an EMBL/GenBank/DDBJ whole genome shotgun (WGS) entry which is preliminary data.</text>
</comment>
<feature type="compositionally biased region" description="Polar residues" evidence="1">
    <location>
        <begin position="222"/>
        <end position="233"/>
    </location>
</feature>
<protein>
    <submittedName>
        <fullName evidence="2">Uncharacterized protein</fullName>
    </submittedName>
</protein>
<accession>A0A5N5QIS4</accession>
<evidence type="ECO:0000256" key="1">
    <source>
        <dbReference type="SAM" id="MobiDB-lite"/>
    </source>
</evidence>
<dbReference type="PANTHER" id="PTHR28031">
    <property type="entry name" value="PROLINE-RICH PROTEIN HUA1"/>
    <property type="match status" value="1"/>
</dbReference>
<name>A0A5N5QIS4_9AGAM</name>
<dbReference type="InterPro" id="IPR038910">
    <property type="entry name" value="Hua1-like"/>
</dbReference>
<gene>
    <name evidence="2" type="ORF">CTheo_4940</name>
</gene>
<dbReference type="Proteomes" id="UP000383932">
    <property type="component" value="Unassembled WGS sequence"/>
</dbReference>
<evidence type="ECO:0000313" key="2">
    <source>
        <dbReference type="EMBL" id="KAB5591640.1"/>
    </source>
</evidence>
<feature type="region of interest" description="Disordered" evidence="1">
    <location>
        <begin position="335"/>
        <end position="418"/>
    </location>
</feature>
<feature type="compositionally biased region" description="Low complexity" evidence="1">
    <location>
        <begin position="99"/>
        <end position="108"/>
    </location>
</feature>
<dbReference type="GO" id="GO:0005737">
    <property type="term" value="C:cytoplasm"/>
    <property type="evidence" value="ECO:0007669"/>
    <property type="project" value="TreeGrafter"/>
</dbReference>
<feature type="compositionally biased region" description="Polar residues" evidence="1">
    <location>
        <begin position="21"/>
        <end position="34"/>
    </location>
</feature>
<dbReference type="PANTHER" id="PTHR28031:SF1">
    <property type="entry name" value="PROLINE-RICH PROTEIN HUA1"/>
    <property type="match status" value="1"/>
</dbReference>